<dbReference type="GO" id="GO:0042138">
    <property type="term" value="P:meiotic DNA double-strand break formation"/>
    <property type="evidence" value="ECO:0007669"/>
    <property type="project" value="TreeGrafter"/>
</dbReference>
<keyword evidence="18 27" id="KW-0297">G-protein coupled receptor</keyword>
<evidence type="ECO:0000256" key="25">
    <source>
        <dbReference type="ARBA" id="ARBA00023254"/>
    </source>
</evidence>
<feature type="region of interest" description="Disordered" evidence="29">
    <location>
        <begin position="964"/>
        <end position="984"/>
    </location>
</feature>
<evidence type="ECO:0000256" key="26">
    <source>
        <dbReference type="ARBA" id="ARBA00083423"/>
    </source>
</evidence>
<evidence type="ECO:0000256" key="22">
    <source>
        <dbReference type="ARBA" id="ARBA00023211"/>
    </source>
</evidence>
<evidence type="ECO:0000256" key="16">
    <source>
        <dbReference type="ARBA" id="ARBA00022895"/>
    </source>
</evidence>
<evidence type="ECO:0000256" key="23">
    <source>
        <dbReference type="ARBA" id="ARBA00023224"/>
    </source>
</evidence>
<dbReference type="GO" id="GO:0030145">
    <property type="term" value="F:manganese ion binding"/>
    <property type="evidence" value="ECO:0007669"/>
    <property type="project" value="InterPro"/>
</dbReference>
<dbReference type="GO" id="GO:0007095">
    <property type="term" value="P:mitotic G2 DNA damage checkpoint signaling"/>
    <property type="evidence" value="ECO:0007669"/>
    <property type="project" value="TreeGrafter"/>
</dbReference>
<evidence type="ECO:0000256" key="24">
    <source>
        <dbReference type="ARBA" id="ARBA00023242"/>
    </source>
</evidence>
<dbReference type="InterPro" id="IPR003701">
    <property type="entry name" value="Mre11"/>
</dbReference>
<evidence type="ECO:0000256" key="2">
    <source>
        <dbReference type="ARBA" id="ARBA00004123"/>
    </source>
</evidence>
<evidence type="ECO:0000256" key="8">
    <source>
        <dbReference type="ARBA" id="ARBA00022454"/>
    </source>
</evidence>
<evidence type="ECO:0000256" key="7">
    <source>
        <dbReference type="ARBA" id="ARBA00017089"/>
    </source>
</evidence>
<name>A0A7N9D1V4_MACFA</name>
<dbReference type="PRINTS" id="PR01012">
    <property type="entry name" value="NRPEPTIDEYR"/>
</dbReference>
<keyword evidence="12 28" id="KW-0255">Endonuclease</keyword>
<dbReference type="InterPro" id="IPR000276">
    <property type="entry name" value="GPCR_Rhodpsn"/>
</dbReference>
<dbReference type="GeneTree" id="ENSGT00390000017288"/>
<dbReference type="GO" id="GO:0005657">
    <property type="term" value="C:replication fork"/>
    <property type="evidence" value="ECO:0007669"/>
    <property type="project" value="Ensembl"/>
</dbReference>
<dbReference type="GO" id="GO:0000724">
    <property type="term" value="P:double-strand break repair via homologous recombination"/>
    <property type="evidence" value="ECO:0007669"/>
    <property type="project" value="Ensembl"/>
</dbReference>
<keyword evidence="21 28" id="KW-0234">DNA repair</keyword>
<evidence type="ECO:0000256" key="28">
    <source>
        <dbReference type="RuleBase" id="RU003447"/>
    </source>
</evidence>
<dbReference type="GO" id="GO:0035861">
    <property type="term" value="C:site of double-strand break"/>
    <property type="evidence" value="ECO:0007669"/>
    <property type="project" value="Ensembl"/>
</dbReference>
<dbReference type="GO" id="GO:0070533">
    <property type="term" value="C:BRCA1-C complex"/>
    <property type="evidence" value="ECO:0007669"/>
    <property type="project" value="Ensembl"/>
</dbReference>
<dbReference type="CDD" id="cd15389">
    <property type="entry name" value="7tmA_GPR83"/>
    <property type="match status" value="1"/>
</dbReference>
<dbReference type="GO" id="GO:0062176">
    <property type="term" value="P:R-loop processing"/>
    <property type="evidence" value="ECO:0007669"/>
    <property type="project" value="Ensembl"/>
</dbReference>
<accession>A0A7N9D1V4</accession>
<keyword evidence="19 30" id="KW-0472">Membrane</keyword>
<reference evidence="32" key="3">
    <citation type="submission" date="2025-09" db="UniProtKB">
        <authorList>
            <consortium name="Ensembl"/>
        </authorList>
    </citation>
    <scope>IDENTIFICATION</scope>
</reference>
<dbReference type="SUPFAM" id="SSF56300">
    <property type="entry name" value="Metallo-dependent phosphatases"/>
    <property type="match status" value="1"/>
</dbReference>
<dbReference type="InterPro" id="IPR017452">
    <property type="entry name" value="GPCR_Rhodpsn_7TM"/>
</dbReference>
<evidence type="ECO:0000256" key="27">
    <source>
        <dbReference type="RuleBase" id="RU000688"/>
    </source>
</evidence>
<evidence type="ECO:0000256" key="12">
    <source>
        <dbReference type="ARBA" id="ARBA00022759"/>
    </source>
</evidence>
<dbReference type="GO" id="GO:2000781">
    <property type="term" value="P:positive regulation of double-strand break repair"/>
    <property type="evidence" value="ECO:0007669"/>
    <property type="project" value="Ensembl"/>
</dbReference>
<evidence type="ECO:0000256" key="6">
    <source>
        <dbReference type="ARBA" id="ARBA00010663"/>
    </source>
</evidence>
<dbReference type="PRINTS" id="PR00237">
    <property type="entry name" value="GPCRRHODOPSN"/>
</dbReference>
<evidence type="ECO:0000259" key="31">
    <source>
        <dbReference type="PROSITE" id="PS50262"/>
    </source>
</evidence>
<dbReference type="GO" id="GO:0003678">
    <property type="term" value="F:DNA helicase activity"/>
    <property type="evidence" value="ECO:0007669"/>
    <property type="project" value="Ensembl"/>
</dbReference>
<dbReference type="GO" id="GO:0032206">
    <property type="term" value="P:positive regulation of telomere maintenance"/>
    <property type="evidence" value="ECO:0007669"/>
    <property type="project" value="Ensembl"/>
</dbReference>
<evidence type="ECO:0000256" key="9">
    <source>
        <dbReference type="ARBA" id="ARBA00022692"/>
    </source>
</evidence>
<feature type="transmembrane region" description="Helical" evidence="30">
    <location>
        <begin position="748"/>
        <end position="767"/>
    </location>
</feature>
<feature type="compositionally biased region" description="Basic residues" evidence="29">
    <location>
        <begin position="569"/>
        <end position="579"/>
    </location>
</feature>
<dbReference type="InterPro" id="IPR000611">
    <property type="entry name" value="NPY_rcpt"/>
</dbReference>
<evidence type="ECO:0000256" key="1">
    <source>
        <dbReference type="ARBA" id="ARBA00001936"/>
    </source>
</evidence>
<evidence type="ECO:0000256" key="20">
    <source>
        <dbReference type="ARBA" id="ARBA00023170"/>
    </source>
</evidence>
<comment type="similarity">
    <text evidence="5 28">Belongs to the MRE11/RAD32 family.</text>
</comment>
<keyword evidence="25 28" id="KW-0469">Meiosis</keyword>
<comment type="subcellular location">
    <subcellularLocation>
        <location evidence="4">Chromosome</location>
        <location evidence="4">Telomere</location>
    </subcellularLocation>
    <subcellularLocation>
        <location evidence="3">Membrane</location>
        <topology evidence="3">Multi-pass membrane protein</topology>
    </subcellularLocation>
    <subcellularLocation>
        <location evidence="2">Nucleus</location>
    </subcellularLocation>
</comment>
<evidence type="ECO:0000256" key="5">
    <source>
        <dbReference type="ARBA" id="ARBA00009028"/>
    </source>
</evidence>
<comment type="cofactor">
    <cofactor evidence="1">
        <name>Mn(2+)</name>
        <dbReference type="ChEBI" id="CHEBI:29035"/>
    </cofactor>
</comment>
<dbReference type="AlphaFoldDB" id="A0A7N9D1V4"/>
<dbReference type="CDD" id="cd00840">
    <property type="entry name" value="MPP_Mre11_N"/>
    <property type="match status" value="1"/>
</dbReference>
<dbReference type="GO" id="GO:0043066">
    <property type="term" value="P:negative regulation of apoptotic process"/>
    <property type="evidence" value="ECO:0007669"/>
    <property type="project" value="Ensembl"/>
</dbReference>
<evidence type="ECO:0000313" key="33">
    <source>
        <dbReference type="Proteomes" id="UP000233100"/>
    </source>
</evidence>
<dbReference type="PROSITE" id="PS50262">
    <property type="entry name" value="G_PROTEIN_RECEP_F1_2"/>
    <property type="match status" value="1"/>
</dbReference>
<dbReference type="Proteomes" id="UP000233100">
    <property type="component" value="Chromosome 14"/>
</dbReference>
<dbReference type="Gene3D" id="1.20.1070.10">
    <property type="entry name" value="Rhodopsin 7-helix transmembrane proteins"/>
    <property type="match status" value="1"/>
</dbReference>
<evidence type="ECO:0000313" key="32">
    <source>
        <dbReference type="Ensembl" id="ENSMFAP00000057345.1"/>
    </source>
</evidence>
<sequence>MSTADALDDENTFKILVATDIHLGFMEKDAVRGNDTFVTLDEILRLAQGNEVDFILLGGDLFHENKPSRKTLHTCLELLRKYCMGDRPVQFEILSDQSVNFGFSKFPWVNYQDGNLNISIPVFSIHGNHDDPTGADALCALDILSCAGFVNHFGRSMSVEKIDISPVLLRKGSTKIALYGLGSIPDERLYRMFVNKKVTMLRPKEDENSWFNLFVIHQNRSKHGSTNFIPEQFLDDFIDLVIWGHEHECKIAPTKNEQQLFYISQPGSSVVTSLSPGEAVKKHVGLLRIKGRKMNMQKIPLHTVRQFFMEDIVLANHPDIFNPDNPKVTQAIQSFCLEKIEEMLENAERERLGNSRQPEKPLVRLRVDYSGGFEPFSVLRFSQKFVDRVANPKDIIHFFRHREQKEKTGEEINFGKLITKPSEGTTLRVEDLVKQYFQTAEKNVQLSLLTERGMGEAVQEFVDKEEKDAIEELVKYQLEKTQRFLKERHIDALEDKIDEEVRRFRESRQKNTNEEDDEVREAMTRARALRSQSEESASAFSADDLMSIDLAEQMANDSDDSISAATNKGRGRGRGRRGGRGQNSASRGGSQRGRADTGLETSTRSRNSKTAVSASRNMSIIDAFKSTRQQPSRNVTTKNYSEVIEVDESDEEEDIFPTTSKTDQRWSSTSSSKIMSQSQVSKGVDFESSEVRFVNSTWIFGKGMCHVSRFAQYCSLHVSALTLTAIAVDRHQVIMHPLKPRISITKGVIYIAVIWTMATFFSLPHAICQKLFTFKYSEDIVRSLCLPDFPEPADLFWKYLDLATFILLYILPLLIISVAYARVAKKLWLCNMIGDVTTEQYLALRRKKKKTIKMLMLVVVLFALCWFPLNCYVLLLSSKVIRTNNALYFAFHWFAMSSTCYNPFIYCWLNENFRIELKALLSMCQRPPKPQEDRPPSPVPSFRVAWTEKNDGQRAPLANNLLPTSQLQSGKTDLSSVEPIVTMS</sequence>
<evidence type="ECO:0000256" key="4">
    <source>
        <dbReference type="ARBA" id="ARBA00004574"/>
    </source>
</evidence>
<evidence type="ECO:0000256" key="3">
    <source>
        <dbReference type="ARBA" id="ARBA00004141"/>
    </source>
</evidence>
<keyword evidence="33" id="KW-1185">Reference proteome</keyword>
<evidence type="ECO:0000256" key="11">
    <source>
        <dbReference type="ARBA" id="ARBA00022723"/>
    </source>
</evidence>
<dbReference type="GO" id="GO:0031860">
    <property type="term" value="P:telomeric 3' overhang formation"/>
    <property type="evidence" value="ECO:0007669"/>
    <property type="project" value="Ensembl"/>
</dbReference>
<feature type="transmembrane region" description="Helical" evidence="30">
    <location>
        <begin position="887"/>
        <end position="909"/>
    </location>
</feature>
<dbReference type="GO" id="GO:0110025">
    <property type="term" value="P:DNA strand resection involved in replication fork processing"/>
    <property type="evidence" value="ECO:0007669"/>
    <property type="project" value="Ensembl"/>
</dbReference>
<keyword evidence="24 28" id="KW-0539">Nucleus</keyword>
<evidence type="ECO:0000256" key="21">
    <source>
        <dbReference type="ARBA" id="ARBA00023204"/>
    </source>
</evidence>
<dbReference type="InterPro" id="IPR029052">
    <property type="entry name" value="Metallo-depent_PP-like"/>
</dbReference>
<dbReference type="SMART" id="SM01347">
    <property type="entry name" value="Mre11_DNA_bind"/>
    <property type="match status" value="1"/>
</dbReference>
<dbReference type="GO" id="GO:0000014">
    <property type="term" value="F:single-stranded DNA endodeoxyribonuclease activity"/>
    <property type="evidence" value="ECO:0007669"/>
    <property type="project" value="Ensembl"/>
</dbReference>
<dbReference type="Bgee" id="ENSMFAG00000039328">
    <property type="expression patterns" value="Expressed in thymus and 13 other cell types or tissues"/>
</dbReference>
<gene>
    <name evidence="32" type="primary">MRE11</name>
</gene>
<dbReference type="GO" id="GO:0005737">
    <property type="term" value="C:cytoplasm"/>
    <property type="evidence" value="ECO:0007669"/>
    <property type="project" value="Ensembl"/>
</dbReference>
<dbReference type="FunFam" id="3.60.21.10:FF:000011">
    <property type="entry name" value="Double-strand break repair protein"/>
    <property type="match status" value="1"/>
</dbReference>
<keyword evidence="22 28" id="KW-0464">Manganese</keyword>
<dbReference type="Gene3D" id="3.60.21.10">
    <property type="match status" value="1"/>
</dbReference>
<evidence type="ECO:0000256" key="18">
    <source>
        <dbReference type="ARBA" id="ARBA00023040"/>
    </source>
</evidence>
<keyword evidence="10 28" id="KW-0540">Nuclease</keyword>
<dbReference type="GO" id="GO:0007062">
    <property type="term" value="P:sister chromatid cohesion"/>
    <property type="evidence" value="ECO:0007669"/>
    <property type="project" value="Ensembl"/>
</dbReference>
<keyword evidence="8" id="KW-0158">Chromosome</keyword>
<feature type="transmembrane region" description="Helical" evidence="30">
    <location>
        <begin position="854"/>
        <end position="875"/>
    </location>
</feature>
<feature type="region of interest" description="Disordered" evidence="29">
    <location>
        <begin position="647"/>
        <end position="670"/>
    </location>
</feature>
<feature type="transmembrane region" description="Helical" evidence="30">
    <location>
        <begin position="802"/>
        <end position="823"/>
    </location>
</feature>
<dbReference type="InterPro" id="IPR041796">
    <property type="entry name" value="Mre11_N"/>
</dbReference>
<keyword evidence="20 27" id="KW-0675">Receptor</keyword>
<dbReference type="GO" id="GO:0003677">
    <property type="term" value="F:DNA binding"/>
    <property type="evidence" value="ECO:0007669"/>
    <property type="project" value="Ensembl"/>
</dbReference>
<dbReference type="PROSITE" id="PS00237">
    <property type="entry name" value="G_PROTEIN_RECEP_F1_1"/>
    <property type="match status" value="1"/>
</dbReference>
<evidence type="ECO:0000256" key="30">
    <source>
        <dbReference type="SAM" id="Phobius"/>
    </source>
</evidence>
<dbReference type="FunFam" id="3.30.110.110:FF:000001">
    <property type="entry name" value="Double-strand break repair protein"/>
    <property type="match status" value="1"/>
</dbReference>
<dbReference type="GO" id="GO:0030870">
    <property type="term" value="C:Mre11 complex"/>
    <property type="evidence" value="ECO:0007669"/>
    <property type="project" value="Ensembl"/>
</dbReference>
<feature type="compositionally biased region" description="Polar residues" evidence="29">
    <location>
        <begin position="599"/>
        <end position="614"/>
    </location>
</feature>
<organism evidence="32 33">
    <name type="scientific">Macaca fascicularis</name>
    <name type="common">Crab-eating macaque</name>
    <name type="synonym">Cynomolgus monkey</name>
    <dbReference type="NCBI Taxonomy" id="9541"/>
    <lineage>
        <taxon>Eukaryota</taxon>
        <taxon>Metazoa</taxon>
        <taxon>Chordata</taxon>
        <taxon>Craniata</taxon>
        <taxon>Vertebrata</taxon>
        <taxon>Euteleostomi</taxon>
        <taxon>Mammalia</taxon>
        <taxon>Eutheria</taxon>
        <taxon>Euarchontoglires</taxon>
        <taxon>Primates</taxon>
        <taxon>Haplorrhini</taxon>
        <taxon>Catarrhini</taxon>
        <taxon>Cercopithecidae</taxon>
        <taxon>Cercopithecinae</taxon>
        <taxon>Macaca</taxon>
    </lineage>
</organism>
<evidence type="ECO:0000256" key="19">
    <source>
        <dbReference type="ARBA" id="ARBA00023136"/>
    </source>
</evidence>
<dbReference type="GO" id="GO:0042802">
    <property type="term" value="F:identical protein binding"/>
    <property type="evidence" value="ECO:0007669"/>
    <property type="project" value="Ensembl"/>
</dbReference>
<feature type="transmembrane region" description="Helical" evidence="30">
    <location>
        <begin position="710"/>
        <end position="728"/>
    </location>
</feature>
<keyword evidence="13 28" id="KW-0227">DNA damage</keyword>
<keyword evidence="17 30" id="KW-1133">Transmembrane helix</keyword>
<keyword evidence="15 28" id="KW-0269">Exonuclease</keyword>
<dbReference type="GO" id="GO:0000781">
    <property type="term" value="C:chromosome, telomeric region"/>
    <property type="evidence" value="ECO:0007669"/>
    <property type="project" value="UniProtKB-SubCell"/>
</dbReference>
<dbReference type="GO" id="GO:0016605">
    <property type="term" value="C:PML body"/>
    <property type="evidence" value="ECO:0007669"/>
    <property type="project" value="Ensembl"/>
</dbReference>
<dbReference type="GO" id="GO:0016020">
    <property type="term" value="C:membrane"/>
    <property type="evidence" value="ECO:0007669"/>
    <property type="project" value="UniProtKB-SubCell"/>
</dbReference>
<dbReference type="Pfam" id="PF00001">
    <property type="entry name" value="7tm_1"/>
    <property type="match status" value="1"/>
</dbReference>
<comment type="similarity">
    <text evidence="6 27">Belongs to the G-protein coupled receptor 1 family.</text>
</comment>
<dbReference type="SUPFAM" id="SSF81321">
    <property type="entry name" value="Family A G protein-coupled receptor-like"/>
    <property type="match status" value="1"/>
</dbReference>
<dbReference type="Pfam" id="PF00149">
    <property type="entry name" value="Metallophos"/>
    <property type="match status" value="1"/>
</dbReference>
<reference evidence="32 33" key="1">
    <citation type="submission" date="2013-03" db="EMBL/GenBank/DDBJ databases">
        <authorList>
            <person name="Warren W."/>
            <person name="Wilson R.K."/>
        </authorList>
    </citation>
    <scope>NUCLEOTIDE SEQUENCE</scope>
</reference>
<evidence type="ECO:0000256" key="10">
    <source>
        <dbReference type="ARBA" id="ARBA00022722"/>
    </source>
</evidence>
<dbReference type="GO" id="GO:2001033">
    <property type="term" value="P:negative regulation of double-strand break repair via nonhomologous end joining"/>
    <property type="evidence" value="ECO:0007669"/>
    <property type="project" value="Ensembl"/>
</dbReference>
<feature type="compositionally biased region" description="Polar residues" evidence="29">
    <location>
        <begin position="964"/>
        <end position="975"/>
    </location>
</feature>
<feature type="region of interest" description="Disordered" evidence="29">
    <location>
        <begin position="556"/>
        <end position="614"/>
    </location>
</feature>
<dbReference type="InterPro" id="IPR007281">
    <property type="entry name" value="Mre11_DNA-bd"/>
</dbReference>
<dbReference type="Gene3D" id="3.30.110.110">
    <property type="entry name" value="Mre11, capping domain"/>
    <property type="match status" value="1"/>
</dbReference>
<evidence type="ECO:0000256" key="15">
    <source>
        <dbReference type="ARBA" id="ARBA00022839"/>
    </source>
</evidence>
<dbReference type="InterPro" id="IPR038487">
    <property type="entry name" value="Mre11_capping_dom"/>
</dbReference>
<evidence type="ECO:0000256" key="17">
    <source>
        <dbReference type="ARBA" id="ARBA00022989"/>
    </source>
</evidence>
<dbReference type="GO" id="GO:0006303">
    <property type="term" value="P:double-strand break repair via nonhomologous end joining"/>
    <property type="evidence" value="ECO:0007669"/>
    <property type="project" value="Ensembl"/>
</dbReference>
<dbReference type="GO" id="GO:0097552">
    <property type="term" value="P:mitochondrial double-strand break repair via homologous recombination"/>
    <property type="evidence" value="ECO:0007669"/>
    <property type="project" value="TreeGrafter"/>
</dbReference>
<dbReference type="GO" id="GO:0031573">
    <property type="term" value="P:mitotic intra-S DNA damage checkpoint signaling"/>
    <property type="evidence" value="ECO:0007669"/>
    <property type="project" value="TreeGrafter"/>
</dbReference>
<feature type="domain" description="G-protein coupled receptors family 1 profile" evidence="31">
    <location>
        <begin position="693"/>
        <end position="906"/>
    </location>
</feature>
<evidence type="ECO:0000256" key="13">
    <source>
        <dbReference type="ARBA" id="ARBA00022763"/>
    </source>
</evidence>
<dbReference type="GO" id="GO:0004983">
    <property type="term" value="F:neuropeptide Y receptor activity"/>
    <property type="evidence" value="ECO:0007669"/>
    <property type="project" value="InterPro"/>
</dbReference>
<dbReference type="NCBIfam" id="TIGR00583">
    <property type="entry name" value="mre11"/>
    <property type="match status" value="1"/>
</dbReference>
<evidence type="ECO:0000256" key="14">
    <source>
        <dbReference type="ARBA" id="ARBA00022801"/>
    </source>
</evidence>
<dbReference type="PANTHER" id="PTHR10139">
    <property type="entry name" value="DOUBLE-STRAND BREAK REPAIR PROTEIN MRE11"/>
    <property type="match status" value="1"/>
</dbReference>
<keyword evidence="11" id="KW-0479">Metal-binding</keyword>
<proteinExistence type="inferred from homology"/>
<feature type="region of interest" description="Disordered" evidence="29">
    <location>
        <begin position="505"/>
        <end position="540"/>
    </location>
</feature>
<dbReference type="PANTHER" id="PTHR10139:SF1">
    <property type="entry name" value="DOUBLE-STRAND BREAK REPAIR PROTEIN MRE11"/>
    <property type="match status" value="1"/>
</dbReference>
<keyword evidence="9 27" id="KW-0812">Transmembrane</keyword>
<keyword evidence="16" id="KW-0779">Telomere</keyword>
<evidence type="ECO:0000256" key="29">
    <source>
        <dbReference type="SAM" id="MobiDB-lite"/>
    </source>
</evidence>
<dbReference type="GO" id="GO:0008296">
    <property type="term" value="F:3'-5'-DNA exonuclease activity"/>
    <property type="evidence" value="ECO:0007669"/>
    <property type="project" value="Ensembl"/>
</dbReference>
<keyword evidence="14 28" id="KW-0378">Hydrolase</keyword>
<keyword evidence="23 27" id="KW-0807">Transducer</keyword>
<dbReference type="Ensembl" id="ENSMFAT00000088588.1">
    <property type="protein sequence ID" value="ENSMFAP00000057345.1"/>
    <property type="gene ID" value="ENSMFAG00000039328.2"/>
</dbReference>
<protein>
    <recommendedName>
        <fullName evidence="7">Double-strand break repair protein MRE11</fullName>
    </recommendedName>
    <alternativeName>
        <fullName evidence="26">Meiotic recombination 11 homolog A</fullName>
    </alternativeName>
</protein>
<reference evidence="32" key="2">
    <citation type="submission" date="2025-08" db="UniProtKB">
        <authorList>
            <consortium name="Ensembl"/>
        </authorList>
    </citation>
    <scope>IDENTIFICATION</scope>
</reference>
<dbReference type="GO" id="GO:0000729">
    <property type="term" value="P:DNA double-strand break processing"/>
    <property type="evidence" value="ECO:0007669"/>
    <property type="project" value="Ensembl"/>
</dbReference>
<dbReference type="InterPro" id="IPR004843">
    <property type="entry name" value="Calcineurin-like_PHP"/>
</dbReference>
<dbReference type="Pfam" id="PF04152">
    <property type="entry name" value="Mre11_DNA_bind"/>
    <property type="match status" value="1"/>
</dbReference>